<keyword evidence="3 10" id="KW-1134">Transmembrane beta strand</keyword>
<keyword evidence="6" id="KW-0408">Iron</keyword>
<evidence type="ECO:0000256" key="6">
    <source>
        <dbReference type="ARBA" id="ARBA00023004"/>
    </source>
</evidence>
<evidence type="ECO:0000259" key="13">
    <source>
        <dbReference type="SMART" id="SM00965"/>
    </source>
</evidence>
<dbReference type="GO" id="GO:0006826">
    <property type="term" value="P:iron ion transport"/>
    <property type="evidence" value="ECO:0007669"/>
    <property type="project" value="UniProtKB-KW"/>
</dbReference>
<evidence type="ECO:0000313" key="15">
    <source>
        <dbReference type="Proteomes" id="UP000244225"/>
    </source>
</evidence>
<dbReference type="NCBIfam" id="TIGR04057">
    <property type="entry name" value="SusC_RagA_signa"/>
    <property type="match status" value="1"/>
</dbReference>
<evidence type="ECO:0000256" key="1">
    <source>
        <dbReference type="ARBA" id="ARBA00004571"/>
    </source>
</evidence>
<dbReference type="Pfam" id="PF07715">
    <property type="entry name" value="Plug"/>
    <property type="match status" value="1"/>
</dbReference>
<dbReference type="InterPro" id="IPR037066">
    <property type="entry name" value="Plug_dom_sf"/>
</dbReference>
<dbReference type="Pfam" id="PF13715">
    <property type="entry name" value="CarbopepD_reg_2"/>
    <property type="match status" value="1"/>
</dbReference>
<comment type="caution">
    <text evidence="14">The sequence shown here is derived from an EMBL/GenBank/DDBJ whole genome shotgun (WGS) entry which is preliminary data.</text>
</comment>
<keyword evidence="5 10" id="KW-0812">Transmembrane</keyword>
<dbReference type="PROSITE" id="PS52016">
    <property type="entry name" value="TONB_DEPENDENT_REC_3"/>
    <property type="match status" value="1"/>
</dbReference>
<dbReference type="Pfam" id="PF07660">
    <property type="entry name" value="STN"/>
    <property type="match status" value="1"/>
</dbReference>
<feature type="chain" id="PRO_5015425341" evidence="12">
    <location>
        <begin position="39"/>
        <end position="1167"/>
    </location>
</feature>
<evidence type="ECO:0000256" key="8">
    <source>
        <dbReference type="ARBA" id="ARBA00023136"/>
    </source>
</evidence>
<dbReference type="Pfam" id="PF00593">
    <property type="entry name" value="TonB_dep_Rec_b-barrel"/>
    <property type="match status" value="1"/>
</dbReference>
<dbReference type="SMART" id="SM00965">
    <property type="entry name" value="STN"/>
    <property type="match status" value="1"/>
</dbReference>
<comment type="subcellular location">
    <subcellularLocation>
        <location evidence="1 10">Cell outer membrane</location>
        <topology evidence="1 10">Multi-pass membrane protein</topology>
    </subcellularLocation>
</comment>
<comment type="similarity">
    <text evidence="10 11">Belongs to the TonB-dependent receptor family.</text>
</comment>
<evidence type="ECO:0000256" key="7">
    <source>
        <dbReference type="ARBA" id="ARBA00023077"/>
    </source>
</evidence>
<proteinExistence type="inferred from homology"/>
<dbReference type="EMBL" id="QBKI01000009">
    <property type="protein sequence ID" value="PTX15064.1"/>
    <property type="molecule type" value="Genomic_DNA"/>
</dbReference>
<organism evidence="14 15">
    <name type="scientific">Pontibacter mucosus</name>
    <dbReference type="NCBI Taxonomy" id="1649266"/>
    <lineage>
        <taxon>Bacteria</taxon>
        <taxon>Pseudomonadati</taxon>
        <taxon>Bacteroidota</taxon>
        <taxon>Cytophagia</taxon>
        <taxon>Cytophagales</taxon>
        <taxon>Hymenobacteraceae</taxon>
        <taxon>Pontibacter</taxon>
    </lineage>
</organism>
<feature type="signal peptide" evidence="12">
    <location>
        <begin position="1"/>
        <end position="38"/>
    </location>
</feature>
<dbReference type="InterPro" id="IPR036942">
    <property type="entry name" value="Beta-barrel_TonB_sf"/>
</dbReference>
<evidence type="ECO:0000256" key="11">
    <source>
        <dbReference type="RuleBase" id="RU003357"/>
    </source>
</evidence>
<keyword evidence="7 11" id="KW-0798">TonB box</keyword>
<evidence type="ECO:0000256" key="12">
    <source>
        <dbReference type="SAM" id="SignalP"/>
    </source>
</evidence>
<dbReference type="Gene3D" id="2.40.170.20">
    <property type="entry name" value="TonB-dependent receptor, beta-barrel domain"/>
    <property type="match status" value="1"/>
</dbReference>
<dbReference type="InterPro" id="IPR000531">
    <property type="entry name" value="Beta-barrel_TonB"/>
</dbReference>
<keyword evidence="9 10" id="KW-0998">Cell outer membrane</keyword>
<dbReference type="Gene3D" id="2.60.40.1120">
    <property type="entry name" value="Carboxypeptidase-like, regulatory domain"/>
    <property type="match status" value="1"/>
</dbReference>
<dbReference type="InterPro" id="IPR012910">
    <property type="entry name" value="Plug_dom"/>
</dbReference>
<dbReference type="Gene3D" id="3.55.50.30">
    <property type="match status" value="1"/>
</dbReference>
<dbReference type="GO" id="GO:0009279">
    <property type="term" value="C:cell outer membrane"/>
    <property type="evidence" value="ECO:0007669"/>
    <property type="project" value="UniProtKB-SubCell"/>
</dbReference>
<evidence type="ECO:0000256" key="2">
    <source>
        <dbReference type="ARBA" id="ARBA00022448"/>
    </source>
</evidence>
<gene>
    <name evidence="14" type="ORF">C8N40_109162</name>
</gene>
<evidence type="ECO:0000256" key="3">
    <source>
        <dbReference type="ARBA" id="ARBA00022452"/>
    </source>
</evidence>
<keyword evidence="15" id="KW-1185">Reference proteome</keyword>
<evidence type="ECO:0000256" key="4">
    <source>
        <dbReference type="ARBA" id="ARBA00022496"/>
    </source>
</evidence>
<dbReference type="Proteomes" id="UP000244225">
    <property type="component" value="Unassembled WGS sequence"/>
</dbReference>
<dbReference type="InterPro" id="IPR008969">
    <property type="entry name" value="CarboxyPept-like_regulatory"/>
</dbReference>
<dbReference type="NCBIfam" id="TIGR04056">
    <property type="entry name" value="OMP_RagA_SusC"/>
    <property type="match status" value="1"/>
</dbReference>
<sequence length="1167" mass="128248">MKLYTFSSRRLPCARSSAMKIMRLTCLLLLTALLQVSAASTAQPITLSEDGAPLEKVLKEIRRQSGYDFLYNASLLRKAKPVSVHVRSVSLQEALQHAFAGQPLGYTIEHKTVVVKEVVSVQPVRVTPPIDVRGKVVDEKGQPLPGATVQVKGTSKGTATDIEGVFVLQNVADDAVLEISFLGYVKKEVKAAPDLGSIQLEVNTSSLEEVVVVGYGTQKKVNLTGSVSVVSASDLEARPVVNATQSLQGLVPGLNVNVGGNTKPGQSYNLNVRGMGNISGGDNPYVLVDGLEMSLADVNPNDIESISVLKDASASAIYGSRAAYGVILVTTKKGGAERTTLSYSNNVGFTTPVKLPDMANSLEFANYFNAATFNALGTRQYSEEKLKLLEQYITNPAGMSIFPEVNSNTYANWENSSNGVANTNWFALHYKPYAVKQSHNLSMSGGNKATQFFVSGGYYSEGGNLRYADINYKRYNLNATVTSQLLSWAKIKANTKYTRSMYTSPFAGFENMFFHNLARMRPNVSPYDLNGNWSEQSMVPYLQSGSETKEDNTNLAILTGLELEPIEDWKITLDLNLRESTAEQTNLKLPGTIYGIDGTPITVNRSEYNIPLKGSYGRNMLNSRYISPNVYSSYSLTINENHGIDLLVGFQQELNEFKSLSATAQDLISNSRPGISLVTGNQVISESRTHWATRGGFGRISYNYRSKYLLELNGRYDGSSRFAADSRWGFFPSVSAGYNLDQERFFAENLTWLSQLKIRGSYGFLGNQSGAGLYAYAENMGITVPGIGSGGRWFYGNGREAYITVPGTFNPFITWEKVENANIGVDFAFFNNQLAGSFDVYQRNTRDMLGPSLDIADLYGATPPLSNNADLRTRGWELTLNWRGQISDKVSFTLGGLLADNKSVVTKYQNPNNNDPSSSWYVGKEAGEIWGFRSPGLVQSVEQADAFNRLDHSYLSAQPWKPGDVLYQDLNGDGKINRGANSLGDMGDLTIIGNSSPRYSYSVNGSVTWNRLSMSMLWQGIGKRDFAPAMGDAYFWGAGSLAQVTVFKQHLDYWSPENPGAYYPNPYASPVGSINSFVGKTQQVSDRYLQDASYLRLKNLTLSYSLPDQWVEKVRMSRASVFLSGENMLTFTRLAKMFDPETLVGGAAPGKIYPLNKIYSFGLNISF</sequence>
<dbReference type="SUPFAM" id="SSF49464">
    <property type="entry name" value="Carboxypeptidase regulatory domain-like"/>
    <property type="match status" value="1"/>
</dbReference>
<reference evidence="14 15" key="1">
    <citation type="submission" date="2018-04" db="EMBL/GenBank/DDBJ databases">
        <title>Genomic Encyclopedia of Archaeal and Bacterial Type Strains, Phase II (KMG-II): from individual species to whole genera.</title>
        <authorList>
            <person name="Goeker M."/>
        </authorList>
    </citation>
    <scope>NUCLEOTIDE SEQUENCE [LARGE SCALE GENOMIC DNA]</scope>
    <source>
        <strain evidence="14 15">DSM 100162</strain>
    </source>
</reference>
<dbReference type="SUPFAM" id="SSF56935">
    <property type="entry name" value="Porins"/>
    <property type="match status" value="1"/>
</dbReference>
<keyword evidence="8 10" id="KW-0472">Membrane</keyword>
<evidence type="ECO:0000256" key="9">
    <source>
        <dbReference type="ARBA" id="ARBA00023237"/>
    </source>
</evidence>
<dbReference type="AlphaFoldDB" id="A0A2T5YEC2"/>
<name>A0A2T5YEC2_9BACT</name>
<evidence type="ECO:0000313" key="14">
    <source>
        <dbReference type="EMBL" id="PTX15064.1"/>
    </source>
</evidence>
<dbReference type="InterPro" id="IPR039426">
    <property type="entry name" value="TonB-dep_rcpt-like"/>
</dbReference>
<keyword evidence="2 10" id="KW-0813">Transport</keyword>
<keyword evidence="4" id="KW-0406">Ion transport</keyword>
<feature type="domain" description="Secretin/TonB short N-terminal" evidence="13">
    <location>
        <begin position="67"/>
        <end position="118"/>
    </location>
</feature>
<dbReference type="Gene3D" id="2.170.130.10">
    <property type="entry name" value="TonB-dependent receptor, plug domain"/>
    <property type="match status" value="1"/>
</dbReference>
<protein>
    <submittedName>
        <fullName evidence="14">TonB-linked SusC/RagA family outer membrane protein</fullName>
    </submittedName>
</protein>
<accession>A0A2T5YEC2</accession>
<dbReference type="InterPro" id="IPR011662">
    <property type="entry name" value="Secretin/TonB_short_N"/>
</dbReference>
<keyword evidence="4" id="KW-0410">Iron transport</keyword>
<evidence type="ECO:0000256" key="10">
    <source>
        <dbReference type="PROSITE-ProRule" id="PRU01360"/>
    </source>
</evidence>
<dbReference type="InterPro" id="IPR023996">
    <property type="entry name" value="TonB-dep_OMP_SusC/RagA"/>
</dbReference>
<dbReference type="InterPro" id="IPR023997">
    <property type="entry name" value="TonB-dep_OMP_SusC/RagA_CS"/>
</dbReference>
<evidence type="ECO:0000256" key="5">
    <source>
        <dbReference type="ARBA" id="ARBA00022692"/>
    </source>
</evidence>
<keyword evidence="12" id="KW-0732">Signal</keyword>